<evidence type="ECO:0000259" key="1">
    <source>
        <dbReference type="Pfam" id="PF17763"/>
    </source>
</evidence>
<dbReference type="AlphaFoldDB" id="A0A450UAL0"/>
<dbReference type="GO" id="GO:0004067">
    <property type="term" value="F:asparaginase activity"/>
    <property type="evidence" value="ECO:0007669"/>
    <property type="project" value="UniProtKB-UniRule"/>
</dbReference>
<dbReference type="InterPro" id="IPR027473">
    <property type="entry name" value="L-asparaginase_C"/>
</dbReference>
<dbReference type="SUPFAM" id="SSF53774">
    <property type="entry name" value="Glutaminase/Asparaginase"/>
    <property type="match status" value="1"/>
</dbReference>
<dbReference type="Pfam" id="PF17763">
    <property type="entry name" value="Asparaginase_C"/>
    <property type="match status" value="1"/>
</dbReference>
<protein>
    <submittedName>
        <fullName evidence="2">Asparaginase</fullName>
    </submittedName>
</protein>
<dbReference type="InterPro" id="IPR006034">
    <property type="entry name" value="Asparaginase/glutaminase-like"/>
</dbReference>
<dbReference type="PROSITE" id="PS51732">
    <property type="entry name" value="ASN_GLN_ASE_3"/>
    <property type="match status" value="1"/>
</dbReference>
<gene>
    <name evidence="2" type="ORF">BECKLFY1418A_GA0070994_100650</name>
</gene>
<dbReference type="Gene3D" id="3.40.50.40">
    <property type="match status" value="1"/>
</dbReference>
<dbReference type="InterPro" id="IPR040919">
    <property type="entry name" value="Asparaginase_C"/>
</dbReference>
<reference evidence="2" key="1">
    <citation type="submission" date="2019-02" db="EMBL/GenBank/DDBJ databases">
        <authorList>
            <person name="Gruber-Vodicka R. H."/>
            <person name="Seah K. B. B."/>
        </authorList>
    </citation>
    <scope>NUCLEOTIDE SEQUENCE</scope>
    <source>
        <strain evidence="2">BECK_M6</strain>
    </source>
</reference>
<dbReference type="PANTHER" id="PTHR11707">
    <property type="entry name" value="L-ASPARAGINASE"/>
    <property type="match status" value="1"/>
</dbReference>
<accession>A0A450UAL0</accession>
<dbReference type="EMBL" id="CAADFH010000006">
    <property type="protein sequence ID" value="VFJ89140.1"/>
    <property type="molecule type" value="Genomic_DNA"/>
</dbReference>
<dbReference type="PIRSF" id="PIRSF001220">
    <property type="entry name" value="L-ASNase_gatD"/>
    <property type="match status" value="1"/>
</dbReference>
<sequence length="209" mass="22815">MTSNLPDSTMRNLDDWAPISVVESRRRMNECRRHNGEGSPLIMSGLVKPRPKQPTPVDFRPHFADGIIQFSLIPGLEPETLLPVLESPACKGVVLQSFGAGNVPNEDKYSFKGFIGQAVKLGKPVIVASQFPANSTLASHYAPGMEAVQAGAITTGNMTNAAATAKFRWVLYQVEEKVKKGELSGVEKLAEITRMMNEVYVREMTPLAS</sequence>
<evidence type="ECO:0000313" key="2">
    <source>
        <dbReference type="EMBL" id="VFJ89140.1"/>
    </source>
</evidence>
<dbReference type="PIRSF" id="PIRSF500176">
    <property type="entry name" value="L_ASNase"/>
    <property type="match status" value="1"/>
</dbReference>
<organism evidence="2">
    <name type="scientific">Candidatus Kentrum sp. LFY</name>
    <dbReference type="NCBI Taxonomy" id="2126342"/>
    <lineage>
        <taxon>Bacteria</taxon>
        <taxon>Pseudomonadati</taxon>
        <taxon>Pseudomonadota</taxon>
        <taxon>Gammaproteobacteria</taxon>
        <taxon>Candidatus Kentrum</taxon>
    </lineage>
</organism>
<name>A0A450UAL0_9GAMM</name>
<feature type="domain" description="Asparaginase/glutaminase C-terminal" evidence="1">
    <location>
        <begin position="71"/>
        <end position="175"/>
    </location>
</feature>
<proteinExistence type="predicted"/>
<dbReference type="InterPro" id="IPR036152">
    <property type="entry name" value="Asp/glu_Ase-like_sf"/>
</dbReference>
<dbReference type="PANTHER" id="PTHR11707:SF28">
    <property type="entry name" value="60 KDA LYSOPHOSPHOLIPASE"/>
    <property type="match status" value="1"/>
</dbReference>